<dbReference type="eggNOG" id="COG2259">
    <property type="taxonomic scope" value="Bacteria"/>
</dbReference>
<evidence type="ECO:0008006" key="8">
    <source>
        <dbReference type="Google" id="ProtNLM"/>
    </source>
</evidence>
<comment type="caution">
    <text evidence="6">The sequence shown here is derived from an EMBL/GenBank/DDBJ whole genome shotgun (WGS) entry which is preliminary data.</text>
</comment>
<dbReference type="RefSeq" id="WP_003464533.1">
    <property type="nucleotide sequence ID" value="NZ_APML01000013.1"/>
</dbReference>
<accession>N4WF12</accession>
<evidence type="ECO:0000256" key="3">
    <source>
        <dbReference type="ARBA" id="ARBA00022989"/>
    </source>
</evidence>
<gene>
    <name evidence="6" type="ORF">J416_03326</name>
</gene>
<keyword evidence="3 5" id="KW-1133">Transmembrane helix</keyword>
<evidence type="ECO:0000256" key="1">
    <source>
        <dbReference type="ARBA" id="ARBA00004141"/>
    </source>
</evidence>
<dbReference type="Pfam" id="PF07681">
    <property type="entry name" value="DoxX"/>
    <property type="match status" value="1"/>
</dbReference>
<dbReference type="GO" id="GO:0016020">
    <property type="term" value="C:membrane"/>
    <property type="evidence" value="ECO:0007669"/>
    <property type="project" value="UniProtKB-SubCell"/>
</dbReference>
<dbReference type="OrthoDB" id="26941at2"/>
<comment type="subcellular location">
    <subcellularLocation>
        <location evidence="1">Membrane</location>
        <topology evidence="1">Multi-pass membrane protein</topology>
    </subcellularLocation>
</comment>
<sequence length="174" mass="19143">MFVEFLRKNVYVAGLLAIIRVYLGFQWVTSGWGKITGGTFSAEGFIQGSIAKAGGEHPAVQGWWATFLEHVALPGADVFTFLVMWGELLVGIALILGLFTNFAALMGITMNFAFLFSGTISTNAQMVLLTIFLLVAGYNAGRFGFDRYVLPFLKKRILQKKGNNQQYGNTIEAQ</sequence>
<reference evidence="6 7" key="1">
    <citation type="submission" date="2013-03" db="EMBL/GenBank/DDBJ databases">
        <title>Draft genome sequence of Gracibacillus halophilus YIM-C55.5, a moderately halophilic and thermophilic organism from the Xiaochaidamu salt lake.</title>
        <authorList>
            <person name="Sugumar T."/>
            <person name="Polireddy D.R."/>
            <person name="Antony A."/>
            <person name="Madhava Y.R."/>
            <person name="Sivakumar N."/>
        </authorList>
    </citation>
    <scope>NUCLEOTIDE SEQUENCE [LARGE SCALE GENOMIC DNA]</scope>
    <source>
        <strain evidence="6 7">YIM-C55.5</strain>
    </source>
</reference>
<organism evidence="6 7">
    <name type="scientific">Gracilibacillus halophilus YIM-C55.5</name>
    <dbReference type="NCBI Taxonomy" id="1308866"/>
    <lineage>
        <taxon>Bacteria</taxon>
        <taxon>Bacillati</taxon>
        <taxon>Bacillota</taxon>
        <taxon>Bacilli</taxon>
        <taxon>Bacillales</taxon>
        <taxon>Bacillaceae</taxon>
        <taxon>Gracilibacillus</taxon>
    </lineage>
</organism>
<dbReference type="STRING" id="1308866.J416_03326"/>
<evidence type="ECO:0000256" key="2">
    <source>
        <dbReference type="ARBA" id="ARBA00022692"/>
    </source>
</evidence>
<feature type="transmembrane region" description="Helical" evidence="5">
    <location>
        <begin position="9"/>
        <end position="28"/>
    </location>
</feature>
<evidence type="ECO:0000256" key="5">
    <source>
        <dbReference type="SAM" id="Phobius"/>
    </source>
</evidence>
<keyword evidence="7" id="KW-1185">Reference proteome</keyword>
<name>N4WF12_9BACI</name>
<dbReference type="PATRIC" id="fig|1308866.3.peg.675"/>
<protein>
    <recommendedName>
        <fullName evidence="8">DoxX family protein</fullName>
    </recommendedName>
</protein>
<keyword evidence="2 5" id="KW-0812">Transmembrane</keyword>
<dbReference type="EMBL" id="APML01000013">
    <property type="protein sequence ID" value="ENH97859.1"/>
    <property type="molecule type" value="Genomic_DNA"/>
</dbReference>
<evidence type="ECO:0000313" key="6">
    <source>
        <dbReference type="EMBL" id="ENH97859.1"/>
    </source>
</evidence>
<dbReference type="AlphaFoldDB" id="N4WF12"/>
<dbReference type="InterPro" id="IPR032808">
    <property type="entry name" value="DoxX"/>
</dbReference>
<proteinExistence type="predicted"/>
<dbReference type="PANTHER" id="PTHR39157:SF1">
    <property type="entry name" value="DOXX FAMILY PROTEIN"/>
    <property type="match status" value="1"/>
</dbReference>
<evidence type="ECO:0000256" key="4">
    <source>
        <dbReference type="ARBA" id="ARBA00023136"/>
    </source>
</evidence>
<dbReference type="PANTHER" id="PTHR39157">
    <property type="entry name" value="INTEGRAL MEMBRANE PROTEIN-RELATED"/>
    <property type="match status" value="1"/>
</dbReference>
<keyword evidence="4 5" id="KW-0472">Membrane</keyword>
<evidence type="ECO:0000313" key="7">
    <source>
        <dbReference type="Proteomes" id="UP000012283"/>
    </source>
</evidence>
<dbReference type="Proteomes" id="UP000012283">
    <property type="component" value="Unassembled WGS sequence"/>
</dbReference>
<feature type="transmembrane region" description="Helical" evidence="5">
    <location>
        <begin position="88"/>
        <end position="114"/>
    </location>
</feature>